<feature type="coiled-coil region" evidence="1">
    <location>
        <begin position="219"/>
        <end position="559"/>
    </location>
</feature>
<feature type="coiled-coil region" evidence="1">
    <location>
        <begin position="2132"/>
        <end position="2209"/>
    </location>
</feature>
<dbReference type="OrthoDB" id="2441647at2759"/>
<feature type="coiled-coil region" evidence="1">
    <location>
        <begin position="1690"/>
        <end position="2009"/>
    </location>
</feature>
<feature type="compositionally biased region" description="Polar residues" evidence="2">
    <location>
        <begin position="2899"/>
        <end position="2915"/>
    </location>
</feature>
<keyword evidence="1" id="KW-0175">Coiled coil</keyword>
<dbReference type="Gene3D" id="1.20.5.1000">
    <property type="entry name" value="arf6 gtpase in complex with a specific effector, jip4"/>
    <property type="match status" value="1"/>
</dbReference>
<feature type="coiled-coil region" evidence="1">
    <location>
        <begin position="2559"/>
        <end position="2696"/>
    </location>
</feature>
<dbReference type="PANTHER" id="PTHR23159:SF31">
    <property type="entry name" value="CENTROSOME-ASSOCIATED PROTEIN CEP250 ISOFORM X1"/>
    <property type="match status" value="1"/>
</dbReference>
<feature type="coiled-coil region" evidence="1">
    <location>
        <begin position="2317"/>
        <end position="2414"/>
    </location>
</feature>
<sequence>MLKEPDPDPGGEASGPQTSREIKDLQEENEQQQVLIAQLKEMLRKEQTTVPQEKVEKYINTLSKAKAKKSRLKRDDSGSTEKGSTSMDSKKHEKVNLLKQQLEENKAKLAERGMRQKDLQEMVTAIKTQLNDTQQIINATPAGQISIEKNLEYNKNTSPEELYNILLVKERKITELFEKTHKQEGTILDLQENLKEKDQVIDARTKAITLMTDNLSKKGKNTLDALDETKEQMRKMQENFITLESEMKARQMMLLNDLKNKNIEITELQEEIEQVRKEKNEMSKSNVEKPEEENHELIIKDLQQKLADAKKLNEENASKINDLESQLQNTQYTSGQSSNSEIEKLKKQLDESNKNMIKVKAQNKSKIKDLNKKLDSFKKMSDANATIIQLQNDVTKLNEKIAELEEEKGNMQLKMVESIESLKGSSQADDVKELQDKLARNSEELDEKDKIISLLETDIISLKTEITNLAEKNSSLTDIQNEQVTSEIQSIQIEEQFEALQSENSKLKEEIDNINKQKNELLERIEEFNKEKVDLTSKLESYIQENMELLDKLEKLSAEKVSSAESIEIVEGLTQQEKLELAAYQKQMETNLEETIKVSEEEPPAELNESVLQLTEDSAELLSKIEMFNIERKEVMMKLDALREENNQLSLKLNEIENNRDILAETYEQVQTEKEDLQKENDELAKKLKELKDGKVGQNEEVEDMQVSVQLADLQREFENILSENADLKQTLKDFDKNVHEKDNLESELSNAKEKITELETKLKENLEEINNYQTIIEENKTEFINSSNIINQLQIQLSETENDKKELNVLISDLNAVVNDLQNENNKLGDFEIMEKQVDELKKSLNEQIELAQSQAEDFKEEIAWNKQEMEKQVEEKQREKEKLTEELLHKDSVIENLKDQLREKDVHVHKIIDEMKQKYLGLQEQLDSNSVTLNKQDDLTKKNRELTEKLKKVAANLKKKTHALQELESRYNDEKEKWETEINKKESSSGEVVALQTQLEALNQELQVKSKALENSDIQIKELKDVIQTLQQQNVDLQNMLLEARHKQEKVAEVNLKQELSTSLHEEFDNLHGNNESTNEDKVKELQLIIEMNESELTHFKERSQKLEEDLAVLLEEKDGLLVKCQDLHQQLGLMSKHIEEKSRLEDQMGQQLQEITTNDEVLTRQLEEIKTENKELTDKNREQEELIMKFKVKIKKTQEKISQLKTLQSSLEEQENLNADLKKQLAHLETTQKHSQMENDELQKQMQRDYEKIETDYQLQLEGLIKSRNELTFECEKLEEAVKSLKDREEELILENNEFKQKIDELQTDYNNQIVKLKENLNHVSTNWEESLQKVATLETAVDTLQKQIIVDTAKETIEEVITEAKEKVVEFNTKDTQTDATEISPFVTKVPPISTEVPLVSQSQERNAQLDIPAFNWGDESDQSFQWGQDSQQASSWFDDNNFQPVTTAPVQTASAPIQPVPVQTAPVQSAPQKVVVTKEDLESKIKALEVLLYNVDKEKEAVIKECSEMLNELTRLVYEKVSAQTPSTVPQPPGDLESQIMSLEQVKAAHDKRALQELEFETTDASVGPSLEPVEEVVGPPTTAYLTYEPEPILSDVESQIMSPDSIDAFKDPAALQQLEFERTDPDLGQQRFPVVERLAQPTKAYLTYQVGEAVGENDDGWGWGPEEARLEEEHQYKSENTPQVQALKSDIEQLRQKVETLLEEKDAHCEEMKQLQVKCGRIMKKCKDLKAQNEQLLKKSDKGDDFFDLDQTIQEELKSQIQQLEKKIKETSAELEKEKLEKSNILKRVDVLTAANEKMLEMKEIQESEILKYKRKLEETQSSFGWGDELQDTEIKKKEPRVQQEEEREDVEELKRLIKDLTADNEELQALLDDQKNQRVQLERSKSLTNETRLSNLEEELQNKEALIRKIEEERDRILSEIKKEIDEKTSRIQELEEQMHKSQSEDKKELDNNIKELEDKLVHITEEKTKLEDEIRQKIELLEHSEENLRLIHHQNEELKTALAGKTKELENNAQLEEVKALLIEKTALAEEFKSSNDTLHQQIQTLSFELEHLKNEFGSLEANSTQIIKDLKAQLEQQNEVDLSIQDATQQRASDVRELIQLFKEEQYRYHREKLEYEEAGKLCQDNVQASSELEKELKNQQEQYHNLQIATSKIILELQSELEESKQKLDQIQIENSSKLNEVVQELEESKRRCAELQFEQDIKVSQTQDVDEKLQEMARLQSSLIEKDTSIKELKTLIEELQNQKAGLEGEMKEMKDSLNEKQIELDRIENEMVESIARLEEKWAAQVDERGNTVAESWKYHLSIVESDFAAVQEKLKNEINELEEKCNLLVNENNELRKNADVDIKNEVDRISALQQQITDRQHSINDLNKLLSTEQMEKAALAQQVLELEKTQQLLADKEVEFIRLNSKSEAIQQELDEQHKFFKQVIAILEENTSFPLPSVENEILDELRRQLNLSSNTSQEINSQFENLNSQLHSYYSVLQERDAEILKLKEDLAQLQSYQTAAQEKETEILRLKEETAQLQTYYNTIQDKDLEILRLHNLVSDLQIQTNQITDKDQEIVNLTQNVQNLNDQLKQLDQKEAEIVRLQAVMNEYKETLTNNERALQNLQQQLTDTNLVVENQKQQLQDFSQMYNALQSTFDERNQQISTLNQQLQVTQNNKEAEKLENELTRYKDECLKLQHYLDECQQQLFNITQDLATKTHEYQTVSQQLAYSQQNADFLQGQINDLNGTLHQKEQEYLVSLENLNKSRYKEIETHYEELMAAKDLDIQTLRAQVAESVYNASEQSTLKAELENQVKKLEEQIVELTTITGEQQSKIKELEEKLSEQTSLSEEETKQLSEMRGIIEEQVVKIEDLKKELFQKSNDYDSLIAQMDISRSAITQQPVASTSIEVPSHSSSQRPPLPEEEPELVNRAELDIALYMLHQRDVRCEELTVELTHLLEERDTLQLRLSTAIREKEDMRRKNVGGGATAEPTTSTSDESVSPRSRTSEIFLAASGTELTSEPAEHLTAKQDLASKLSELKQVGYRKDKTFVDEQELRRLQQMSIMQQHIKEASKLPPEAAAKLVDASYTLSRDVQSPSKVLLNWLWGRSTPRVNET</sequence>
<feature type="coiled-coil region" evidence="1">
    <location>
        <begin position="2797"/>
        <end position="2887"/>
    </location>
</feature>
<dbReference type="InParanoid" id="A0A6P7F5F7"/>
<accession>A0A6P7F5F7</accession>
<protein>
    <submittedName>
        <fullName evidence="3">Protein lava lamp-like</fullName>
    </submittedName>
</protein>
<dbReference type="SUPFAM" id="SSF57997">
    <property type="entry name" value="Tropomyosin"/>
    <property type="match status" value="1"/>
</dbReference>
<feature type="coiled-coil region" evidence="1">
    <location>
        <begin position="1092"/>
        <end position="1319"/>
    </location>
</feature>
<feature type="region of interest" description="Disordered" evidence="2">
    <location>
        <begin position="2899"/>
        <end position="2923"/>
    </location>
</feature>
<proteinExistence type="predicted"/>
<feature type="coiled-coil region" evidence="1">
    <location>
        <begin position="2234"/>
        <end position="2289"/>
    </location>
</feature>
<feature type="coiled-coil region" evidence="1">
    <location>
        <begin position="2044"/>
        <end position="2071"/>
    </location>
</feature>
<evidence type="ECO:0000256" key="1">
    <source>
        <dbReference type="SAM" id="Coils"/>
    </source>
</evidence>
<evidence type="ECO:0000256" key="2">
    <source>
        <dbReference type="SAM" id="MobiDB-lite"/>
    </source>
</evidence>
<feature type="compositionally biased region" description="Polar residues" evidence="2">
    <location>
        <begin position="2988"/>
        <end position="3002"/>
    </location>
</feature>
<reference evidence="3" key="1">
    <citation type="submission" date="2025-08" db="UniProtKB">
        <authorList>
            <consortium name="RefSeq"/>
        </authorList>
    </citation>
    <scope>IDENTIFICATION</scope>
    <source>
        <tissue evidence="3">Whole insect</tissue>
    </source>
</reference>
<dbReference type="FunCoup" id="A0A6P7F5F7">
    <property type="interactions" value="103"/>
</dbReference>
<feature type="region of interest" description="Disordered" evidence="2">
    <location>
        <begin position="2976"/>
        <end position="3002"/>
    </location>
</feature>
<dbReference type="RefSeq" id="XP_028130711.1">
    <property type="nucleotide sequence ID" value="XM_028274910.1"/>
</dbReference>
<gene>
    <name evidence="3" type="primary">LOC114326517</name>
</gene>
<feature type="coiled-coil region" evidence="1">
    <location>
        <begin position="2504"/>
        <end position="2531"/>
    </location>
</feature>
<dbReference type="Gene3D" id="1.10.287.1490">
    <property type="match status" value="1"/>
</dbReference>
<feature type="coiled-coil region" evidence="1">
    <location>
        <begin position="938"/>
        <end position="1049"/>
    </location>
</feature>
<feature type="region of interest" description="Disordered" evidence="2">
    <location>
        <begin position="63"/>
        <end position="93"/>
    </location>
</feature>
<name>A0A6P7F5F7_DIAVI</name>
<evidence type="ECO:0000313" key="3">
    <source>
        <dbReference type="RefSeq" id="XP_028130711.1"/>
    </source>
</evidence>
<feature type="coiled-coil region" evidence="1">
    <location>
        <begin position="625"/>
        <end position="902"/>
    </location>
</feature>
<feature type="region of interest" description="Disordered" evidence="2">
    <location>
        <begin position="1"/>
        <end position="29"/>
    </location>
</feature>
<dbReference type="PANTHER" id="PTHR23159">
    <property type="entry name" value="CENTROSOMAL PROTEIN 2"/>
    <property type="match status" value="1"/>
</dbReference>
<organism evidence="3">
    <name type="scientific">Diabrotica virgifera virgifera</name>
    <name type="common">western corn rootworm</name>
    <dbReference type="NCBI Taxonomy" id="50390"/>
    <lineage>
        <taxon>Eukaryota</taxon>
        <taxon>Metazoa</taxon>
        <taxon>Ecdysozoa</taxon>
        <taxon>Arthropoda</taxon>
        <taxon>Hexapoda</taxon>
        <taxon>Insecta</taxon>
        <taxon>Pterygota</taxon>
        <taxon>Neoptera</taxon>
        <taxon>Endopterygota</taxon>
        <taxon>Coleoptera</taxon>
        <taxon>Polyphaga</taxon>
        <taxon>Cucujiformia</taxon>
        <taxon>Chrysomeloidea</taxon>
        <taxon>Chrysomelidae</taxon>
        <taxon>Galerucinae</taxon>
        <taxon>Diabroticina</taxon>
        <taxon>Diabroticites</taxon>
        <taxon>Diabrotica</taxon>
    </lineage>
</organism>